<keyword evidence="2 4" id="KW-1005">Bacterial flagellum biogenesis</keyword>
<evidence type="ECO:0000313" key="8">
    <source>
        <dbReference type="Proteomes" id="UP000239388"/>
    </source>
</evidence>
<dbReference type="PANTHER" id="PTHR39190:SF1">
    <property type="entry name" value="FLAGELLAR ASSEMBLY FACTOR FLIW"/>
    <property type="match status" value="1"/>
</dbReference>
<dbReference type="Proteomes" id="UP000237819">
    <property type="component" value="Unassembled WGS sequence"/>
</dbReference>
<evidence type="ECO:0000313" key="7">
    <source>
        <dbReference type="Proteomes" id="UP000237819"/>
    </source>
</evidence>
<keyword evidence="1 4" id="KW-0963">Cytoplasm</keyword>
<dbReference type="Proteomes" id="UP000239388">
    <property type="component" value="Unassembled WGS sequence"/>
</dbReference>
<dbReference type="GO" id="GO:0005737">
    <property type="term" value="C:cytoplasm"/>
    <property type="evidence" value="ECO:0007669"/>
    <property type="project" value="UniProtKB-SubCell"/>
</dbReference>
<dbReference type="InterPro" id="IPR024046">
    <property type="entry name" value="Flagellar_assmbl_FliW_dom_sf"/>
</dbReference>
<dbReference type="InterPro" id="IPR003775">
    <property type="entry name" value="Flagellar_assembly_factor_FliW"/>
</dbReference>
<dbReference type="EMBL" id="PUIB01000015">
    <property type="protein sequence ID" value="PQO35394.1"/>
    <property type="molecule type" value="Genomic_DNA"/>
</dbReference>
<comment type="caution">
    <text evidence="6">The sequence shown here is derived from an EMBL/GenBank/DDBJ whole genome shotgun (WGS) entry which is preliminary data.</text>
</comment>
<dbReference type="HAMAP" id="MF_01185">
    <property type="entry name" value="FliW"/>
    <property type="match status" value="1"/>
</dbReference>
<gene>
    <name evidence="4" type="primary">fliW</name>
    <name evidence="6" type="ORF">C5Y93_30450</name>
    <name evidence="5" type="ORF">C5Y98_13595</name>
</gene>
<organism evidence="6 7">
    <name type="scientific">Blastopirellula marina</name>
    <dbReference type="NCBI Taxonomy" id="124"/>
    <lineage>
        <taxon>Bacteria</taxon>
        <taxon>Pseudomonadati</taxon>
        <taxon>Planctomycetota</taxon>
        <taxon>Planctomycetia</taxon>
        <taxon>Pirellulales</taxon>
        <taxon>Pirellulaceae</taxon>
        <taxon>Blastopirellula</taxon>
    </lineage>
</organism>
<dbReference type="GO" id="GO:0006417">
    <property type="term" value="P:regulation of translation"/>
    <property type="evidence" value="ECO:0007669"/>
    <property type="project" value="UniProtKB-KW"/>
</dbReference>
<comment type="subunit">
    <text evidence="4">Interacts with translational regulator CsrA and flagellin(s).</text>
</comment>
<comment type="similarity">
    <text evidence="4">Belongs to the FliW family.</text>
</comment>
<reference evidence="7 8" key="1">
    <citation type="submission" date="2018-02" db="EMBL/GenBank/DDBJ databases">
        <title>Comparative genomes isolates from brazilian mangrove.</title>
        <authorList>
            <person name="Araujo J.E."/>
            <person name="Taketani R.G."/>
            <person name="Silva M.C.P."/>
            <person name="Loureco M.V."/>
            <person name="Andreote F.D."/>
        </authorList>
    </citation>
    <scope>NUCLEOTIDE SEQUENCE [LARGE SCALE GENOMIC DNA]</scope>
    <source>
        <strain evidence="5 8">NAP PRIS-MGV</strain>
        <strain evidence="6 7">Nap-Phe MGV</strain>
    </source>
</reference>
<dbReference type="OrthoDB" id="9801235at2"/>
<keyword evidence="4" id="KW-0143">Chaperone</keyword>
<dbReference type="AlphaFoldDB" id="A0A2S8GAH5"/>
<accession>A0A2S8GAH5</accession>
<evidence type="ECO:0000256" key="2">
    <source>
        <dbReference type="ARBA" id="ARBA00022795"/>
    </source>
</evidence>
<evidence type="ECO:0000256" key="3">
    <source>
        <dbReference type="ARBA" id="ARBA00022845"/>
    </source>
</evidence>
<evidence type="ECO:0000256" key="4">
    <source>
        <dbReference type="HAMAP-Rule" id="MF_01185"/>
    </source>
</evidence>
<sequence length="146" mass="16566">MDIYTARFGKLEIADEDVILFADGLIGFESLVNWILLSDEKSEDLGWLQSLEQPEVALAVVSPRRYAPEYRVRLEKEEVSPLRLTADDEVFVLTIVSKHEESLTINLRAPVVINLTKQLGRQIVTNDDQPLQHEIHGGASYYRKSA</sequence>
<dbReference type="SUPFAM" id="SSF141457">
    <property type="entry name" value="BH3618-like"/>
    <property type="match status" value="1"/>
</dbReference>
<keyword evidence="3 4" id="KW-0810">Translation regulation</keyword>
<protein>
    <recommendedName>
        <fullName evidence="4">Flagellar assembly factor FliW</fullName>
    </recommendedName>
</protein>
<dbReference type="Pfam" id="PF02623">
    <property type="entry name" value="FliW"/>
    <property type="match status" value="1"/>
</dbReference>
<comment type="function">
    <text evidence="4">Acts as an anti-CsrA protein, binds CsrA and prevents it from repressing translation of its target genes, one of which is flagellin. Binds to flagellin and participates in the assembly of the flagellum.</text>
</comment>
<dbReference type="PANTHER" id="PTHR39190">
    <property type="entry name" value="FLAGELLAR ASSEMBLY FACTOR FLIW"/>
    <property type="match status" value="1"/>
</dbReference>
<evidence type="ECO:0000313" key="6">
    <source>
        <dbReference type="EMBL" id="PQO41437.1"/>
    </source>
</evidence>
<dbReference type="Gene3D" id="2.30.290.10">
    <property type="entry name" value="BH3618-like"/>
    <property type="match status" value="1"/>
</dbReference>
<evidence type="ECO:0000313" key="5">
    <source>
        <dbReference type="EMBL" id="PQO35394.1"/>
    </source>
</evidence>
<dbReference type="GO" id="GO:0044780">
    <property type="term" value="P:bacterial-type flagellum assembly"/>
    <property type="evidence" value="ECO:0007669"/>
    <property type="project" value="UniProtKB-UniRule"/>
</dbReference>
<proteinExistence type="inferred from homology"/>
<name>A0A2S8GAH5_9BACT</name>
<dbReference type="RefSeq" id="WP_105339261.1">
    <property type="nucleotide sequence ID" value="NZ_PUHZ01000026.1"/>
</dbReference>
<evidence type="ECO:0000256" key="1">
    <source>
        <dbReference type="ARBA" id="ARBA00022490"/>
    </source>
</evidence>
<dbReference type="EMBL" id="PUHZ01000026">
    <property type="protein sequence ID" value="PQO41437.1"/>
    <property type="molecule type" value="Genomic_DNA"/>
</dbReference>
<comment type="subcellular location">
    <subcellularLocation>
        <location evidence="4">Cytoplasm</location>
    </subcellularLocation>
</comment>